<dbReference type="Gene3D" id="3.40.50.720">
    <property type="entry name" value="NAD(P)-binding Rossmann-like Domain"/>
    <property type="match status" value="1"/>
</dbReference>
<keyword evidence="3" id="KW-1185">Reference proteome</keyword>
<dbReference type="EMBL" id="SIRE01000003">
    <property type="protein sequence ID" value="TBL80991.1"/>
    <property type="molecule type" value="Genomic_DNA"/>
</dbReference>
<dbReference type="Proteomes" id="UP000293142">
    <property type="component" value="Unassembled WGS sequence"/>
</dbReference>
<dbReference type="InterPro" id="IPR036291">
    <property type="entry name" value="NAD(P)-bd_dom_sf"/>
</dbReference>
<feature type="domain" description="NAD(P)-binding" evidence="1">
    <location>
        <begin position="7"/>
        <end position="187"/>
    </location>
</feature>
<dbReference type="RefSeq" id="WP_131011706.1">
    <property type="nucleotide sequence ID" value="NZ_SIRE01000003.1"/>
</dbReference>
<dbReference type="CDD" id="cd05269">
    <property type="entry name" value="TMR_SDR_a"/>
    <property type="match status" value="1"/>
</dbReference>
<proteinExistence type="predicted"/>
<evidence type="ECO:0000313" key="3">
    <source>
        <dbReference type="Proteomes" id="UP000293142"/>
    </source>
</evidence>
<dbReference type="SUPFAM" id="SSF51735">
    <property type="entry name" value="NAD(P)-binding Rossmann-fold domains"/>
    <property type="match status" value="1"/>
</dbReference>
<dbReference type="PANTHER" id="PTHR47129:SF1">
    <property type="entry name" value="NMRA-LIKE DOMAIN-CONTAINING PROTEIN"/>
    <property type="match status" value="1"/>
</dbReference>
<reference evidence="2 3" key="1">
    <citation type="submission" date="2019-02" db="EMBL/GenBank/DDBJ databases">
        <title>Paenibacillus sp. nov., isolated from surface-sterilized tissue of Thalictrum simplex L.</title>
        <authorList>
            <person name="Tuo L."/>
        </authorList>
    </citation>
    <scope>NUCLEOTIDE SEQUENCE [LARGE SCALE GENOMIC DNA]</scope>
    <source>
        <strain evidence="2 3">N2SHLJ1</strain>
    </source>
</reference>
<comment type="caution">
    <text evidence="2">The sequence shown here is derived from an EMBL/GenBank/DDBJ whole genome shotgun (WGS) entry which is preliminary data.</text>
</comment>
<dbReference type="Gene3D" id="3.90.25.10">
    <property type="entry name" value="UDP-galactose 4-epimerase, domain 1"/>
    <property type="match status" value="1"/>
</dbReference>
<dbReference type="AlphaFoldDB" id="A0A4Q9E0C8"/>
<dbReference type="PANTHER" id="PTHR47129">
    <property type="entry name" value="QUINONE OXIDOREDUCTASE 2"/>
    <property type="match status" value="1"/>
</dbReference>
<evidence type="ECO:0000259" key="1">
    <source>
        <dbReference type="Pfam" id="PF13460"/>
    </source>
</evidence>
<name>A0A4Q9E0C8_9BACL</name>
<evidence type="ECO:0000313" key="2">
    <source>
        <dbReference type="EMBL" id="TBL80991.1"/>
    </source>
</evidence>
<dbReference type="InterPro" id="IPR052718">
    <property type="entry name" value="NmrA-type_oxidoreductase"/>
</dbReference>
<organism evidence="2 3">
    <name type="scientific">Paenibacillus thalictri</name>
    <dbReference type="NCBI Taxonomy" id="2527873"/>
    <lineage>
        <taxon>Bacteria</taxon>
        <taxon>Bacillati</taxon>
        <taxon>Bacillota</taxon>
        <taxon>Bacilli</taxon>
        <taxon>Bacillales</taxon>
        <taxon>Paenibacillaceae</taxon>
        <taxon>Paenibacillus</taxon>
    </lineage>
</organism>
<gene>
    <name evidence="2" type="ORF">EYB31_02520</name>
</gene>
<accession>A0A4Q9E0C8</accession>
<dbReference type="Pfam" id="PF13460">
    <property type="entry name" value="NAD_binding_10"/>
    <property type="match status" value="1"/>
</dbReference>
<dbReference type="OrthoDB" id="152510at2"/>
<dbReference type="InterPro" id="IPR016040">
    <property type="entry name" value="NAD(P)-bd_dom"/>
</dbReference>
<protein>
    <submittedName>
        <fullName evidence="2">SDR family oxidoreductase</fullName>
    </submittedName>
</protein>
<sequence>MSIAITGANGKLGSLIIKQLLQKSPQEQIIACVRRLESGKSYEEQGISVRLCDYDQPESLEQAFAGVSQLLMISSSHHDDTIRLRQHAHVIEAAKKSKVEHIFYTSFAFLENGSSSPVWLHLATEYAIRTAGIPFTFLRNALYTDFVEVLDLHAAIKKGRLDIAPGDWKFHSVTRFDLAAAIAAVLTGHGHKNKAYELTASRTWTFVDLAAALSSLSGKSISVHQNPEIQHWIYRFISKIDVSSLSDDLEKLLGRPVMPLTESIKTLISSARQD</sequence>